<dbReference type="Proteomes" id="UP000265715">
    <property type="component" value="Unassembled WGS sequence"/>
</dbReference>
<accession>A0A399EBC7</accession>
<comment type="caution">
    <text evidence="1">The sequence shown here is derived from an EMBL/GenBank/DDBJ whole genome shotgun (WGS) entry which is preliminary data.</text>
</comment>
<dbReference type="EMBL" id="QXDL01000140">
    <property type="protein sequence ID" value="RIH81967.1"/>
    <property type="molecule type" value="Genomic_DNA"/>
</dbReference>
<evidence type="ECO:0000313" key="1">
    <source>
        <dbReference type="EMBL" id="RIH81967.1"/>
    </source>
</evidence>
<dbReference type="OrthoDB" id="9915440at2"/>
<sequence length="133" mass="13734">MPKTLPLLLLLGLLGGCNLFTFRVSVAPQKLTVPQGDPEGATATVVLERAADFAAPVVCSLRPKAGGTLPGGLTAAFTPPVLEGTATTATLRVTAAEALDPPVSTLEAQVYCESGSLYNYADLTLVIQPKPTR</sequence>
<organism evidence="1 2">
    <name type="scientific">Calidithermus terrae</name>
    <dbReference type="NCBI Taxonomy" id="1408545"/>
    <lineage>
        <taxon>Bacteria</taxon>
        <taxon>Thermotogati</taxon>
        <taxon>Deinococcota</taxon>
        <taxon>Deinococci</taxon>
        <taxon>Thermales</taxon>
        <taxon>Thermaceae</taxon>
        <taxon>Calidithermus</taxon>
    </lineage>
</organism>
<protein>
    <recommendedName>
        <fullName evidence="3">Lipoprotein</fullName>
    </recommendedName>
</protein>
<proteinExistence type="predicted"/>
<evidence type="ECO:0008006" key="3">
    <source>
        <dbReference type="Google" id="ProtNLM"/>
    </source>
</evidence>
<dbReference type="AlphaFoldDB" id="A0A399EBC7"/>
<evidence type="ECO:0000313" key="2">
    <source>
        <dbReference type="Proteomes" id="UP000265715"/>
    </source>
</evidence>
<name>A0A399EBC7_9DEIN</name>
<dbReference type="PROSITE" id="PS51257">
    <property type="entry name" value="PROKAR_LIPOPROTEIN"/>
    <property type="match status" value="1"/>
</dbReference>
<gene>
    <name evidence="1" type="ORF">Mterra_02871</name>
</gene>
<dbReference type="RefSeq" id="WP_119315851.1">
    <property type="nucleotide sequence ID" value="NZ_QXDL01000140.1"/>
</dbReference>
<reference evidence="1 2" key="1">
    <citation type="submission" date="2018-08" db="EMBL/GenBank/DDBJ databases">
        <title>Meiothermus terrae DSM 26712 genome sequencing project.</title>
        <authorList>
            <person name="Da Costa M.S."/>
            <person name="Albuquerque L."/>
            <person name="Raposo P."/>
            <person name="Froufe H.J.C."/>
            <person name="Barroso C.S."/>
            <person name="Egas C."/>
        </authorList>
    </citation>
    <scope>NUCLEOTIDE SEQUENCE [LARGE SCALE GENOMIC DNA]</scope>
    <source>
        <strain evidence="1 2">DSM 26712</strain>
    </source>
</reference>
<keyword evidence="2" id="KW-1185">Reference proteome</keyword>